<comment type="subcellular location">
    <subcellularLocation>
        <location evidence="1 5 6">Nucleus</location>
    </subcellularLocation>
</comment>
<protein>
    <recommendedName>
        <fullName evidence="8">Homeobox domain-containing protein</fullName>
    </recommendedName>
</protein>
<feature type="compositionally biased region" description="Low complexity" evidence="7">
    <location>
        <begin position="403"/>
        <end position="414"/>
    </location>
</feature>
<feature type="region of interest" description="Disordered" evidence="7">
    <location>
        <begin position="1"/>
        <end position="95"/>
    </location>
</feature>
<dbReference type="GO" id="GO:0005634">
    <property type="term" value="C:nucleus"/>
    <property type="evidence" value="ECO:0007669"/>
    <property type="project" value="UniProtKB-SubCell"/>
</dbReference>
<dbReference type="InterPro" id="IPR051000">
    <property type="entry name" value="Homeobox_DNA-bind_prot"/>
</dbReference>
<dbReference type="PANTHER" id="PTHR24324:SF5">
    <property type="entry name" value="HEMATOPOIETICALLY-EXPRESSED HOMEOBOX PROTEIN HHEX"/>
    <property type="match status" value="1"/>
</dbReference>
<evidence type="ECO:0000313" key="10">
    <source>
        <dbReference type="Proteomes" id="UP000033140"/>
    </source>
</evidence>
<reference evidence="9 10" key="1">
    <citation type="journal article" date="2011" name="J. Gen. Appl. Microbiol.">
        <title>Draft genome sequencing of the enigmatic yeast Saitoella complicata.</title>
        <authorList>
            <person name="Nishida H."/>
            <person name="Hamamoto M."/>
            <person name="Sugiyama J."/>
        </authorList>
    </citation>
    <scope>NUCLEOTIDE SEQUENCE [LARGE SCALE GENOMIC DNA]</scope>
    <source>
        <strain evidence="9 10">NRRL Y-17804</strain>
    </source>
</reference>
<dbReference type="OMA" id="RIACNEN"/>
<reference evidence="9 10" key="3">
    <citation type="journal article" date="2015" name="Genome Announc.">
        <title>Draft Genome Sequence of the Archiascomycetous Yeast Saitoella complicata.</title>
        <authorList>
            <person name="Yamauchi K."/>
            <person name="Kondo S."/>
            <person name="Hamamoto M."/>
            <person name="Takahashi Y."/>
            <person name="Ogura Y."/>
            <person name="Hayashi T."/>
            <person name="Nishida H."/>
        </authorList>
    </citation>
    <scope>NUCLEOTIDE SEQUENCE [LARGE SCALE GENOMIC DNA]</scope>
    <source>
        <strain evidence="9 10">NRRL Y-17804</strain>
    </source>
</reference>
<evidence type="ECO:0000256" key="7">
    <source>
        <dbReference type="SAM" id="MobiDB-lite"/>
    </source>
</evidence>
<dbReference type="GO" id="GO:0000978">
    <property type="term" value="F:RNA polymerase II cis-regulatory region sequence-specific DNA binding"/>
    <property type="evidence" value="ECO:0007669"/>
    <property type="project" value="TreeGrafter"/>
</dbReference>
<evidence type="ECO:0000256" key="4">
    <source>
        <dbReference type="ARBA" id="ARBA00023242"/>
    </source>
</evidence>
<dbReference type="CDD" id="cd00086">
    <property type="entry name" value="homeodomain"/>
    <property type="match status" value="1"/>
</dbReference>
<proteinExistence type="predicted"/>
<dbReference type="GO" id="GO:0030154">
    <property type="term" value="P:cell differentiation"/>
    <property type="evidence" value="ECO:0007669"/>
    <property type="project" value="TreeGrafter"/>
</dbReference>
<dbReference type="InterPro" id="IPR057939">
    <property type="entry name" value="TRF2_HOY1_PH"/>
</dbReference>
<reference evidence="9 10" key="2">
    <citation type="journal article" date="2014" name="J. Gen. Appl. Microbiol.">
        <title>The early diverging ascomycetous budding yeast Saitoella complicata has three histone deacetylases belonging to the Clr6, Hos2, and Rpd3 lineages.</title>
        <authorList>
            <person name="Nishida H."/>
            <person name="Matsumoto T."/>
            <person name="Kondo S."/>
            <person name="Hamamoto M."/>
            <person name="Yoshikawa H."/>
        </authorList>
    </citation>
    <scope>NUCLEOTIDE SEQUENCE [LARGE SCALE GENOMIC DNA]</scope>
    <source>
        <strain evidence="9 10">NRRL Y-17804</strain>
    </source>
</reference>
<dbReference type="Proteomes" id="UP000033140">
    <property type="component" value="Unassembled WGS sequence"/>
</dbReference>
<dbReference type="Gene3D" id="1.10.10.60">
    <property type="entry name" value="Homeodomain-like"/>
    <property type="match status" value="1"/>
</dbReference>
<dbReference type="Pfam" id="PF24818">
    <property type="entry name" value="PH_TRF2_HOY1"/>
    <property type="match status" value="1"/>
</dbReference>
<dbReference type="EMBL" id="BACD03000001">
    <property type="protein sequence ID" value="GAO45789.1"/>
    <property type="molecule type" value="Genomic_DNA"/>
</dbReference>
<dbReference type="InterPro" id="IPR001356">
    <property type="entry name" value="HD"/>
</dbReference>
<feature type="compositionally biased region" description="Polar residues" evidence="7">
    <location>
        <begin position="12"/>
        <end position="26"/>
    </location>
</feature>
<organism evidence="9 10">
    <name type="scientific">Saitoella complicata (strain BCRC 22490 / CBS 7301 / JCM 7358 / NBRC 10748 / NRRL Y-17804)</name>
    <dbReference type="NCBI Taxonomy" id="698492"/>
    <lineage>
        <taxon>Eukaryota</taxon>
        <taxon>Fungi</taxon>
        <taxon>Dikarya</taxon>
        <taxon>Ascomycota</taxon>
        <taxon>Taphrinomycotina</taxon>
        <taxon>Taphrinomycotina incertae sedis</taxon>
        <taxon>Saitoella</taxon>
    </lineage>
</organism>
<comment type="caution">
    <text evidence="9">The sequence shown here is derived from an EMBL/GenBank/DDBJ whole genome shotgun (WGS) entry which is preliminary data.</text>
</comment>
<dbReference type="PROSITE" id="PS00027">
    <property type="entry name" value="HOMEOBOX_1"/>
    <property type="match status" value="1"/>
</dbReference>
<dbReference type="InterPro" id="IPR017970">
    <property type="entry name" value="Homeobox_CS"/>
</dbReference>
<dbReference type="InterPro" id="IPR009057">
    <property type="entry name" value="Homeodomain-like_sf"/>
</dbReference>
<feature type="DNA-binding region" description="Homeobox" evidence="5">
    <location>
        <begin position="87"/>
        <end position="146"/>
    </location>
</feature>
<sequence length="819" mass="87917">MVANHEPVSAPASETYSAKVTPQQSPHIGGDGFDDSVYLKNESDAESTPAHSVAGTAPSSPVSRPVGRLRALSRAKSSTANLTQQQVNKKRQRATPEQLAVLEETFAVNPSPTSKIREAVAAKISMTERSVQIWFQNRRAKVKLLQKKSEDHDDDEEIDETNGLPPTHLFDTTQPSAFGMGKPALARSNSLGHGPNVFAAGQPAFFAAPLSPFAPVGMPQARSVAERVSCQSLTIGTWSRIACNENDLVIYYSPTEARFTYYVNSGSTGFRIEFGFNAISSVTVTPALTSQLIPGQQNVSATVFLRERPIFFMEVPAAGGWRQCTDFTEQQQATSILQHTLIGPAALLVHQFTKLATTSRGNPMVTIEPSLMIFNAGLQAVPSIPSQLSTPDVPFNSPAGSIPTTPSLTQQQQQQPPPNPQHLMPPGAGKGHRRQRSRSLPPYVDFSAYSIPDGTASAPAPAHPHTTSFPGDQQSQQQAQQAQTVPAFQEAQMANGGAPAAPMPTLASPALFETQSHLSTPPTQRDFAMHQSVSPAPVITFDPSSSISPQPVQGFSGVTSPVDVLTPLSGIGHSPAALDAGSLTHLASQGQAMQTTMMDTSGMPGATGSMFPVQPDLQQMQQQISQQMSEQMAAPQSMQQAMQQTFEQLQQQQPQAQQQDMQTFELQQQQIEQLQQLQIAEHIQQQQQAEIQAAIAFNNEFQVMQAMQQQQNAMQAQQPPMDAMQIDIQAQGFNVNGATLQQAYPDVNVRQIPAGMMPMDTTGFAPAADQFAAMQPLDMEMSNAQLQATLAMANVNGMGPGAGELTADVSMGGFGDQTS</sequence>
<evidence type="ECO:0000256" key="6">
    <source>
        <dbReference type="RuleBase" id="RU000682"/>
    </source>
</evidence>
<feature type="domain" description="Homeobox" evidence="8">
    <location>
        <begin position="85"/>
        <end position="145"/>
    </location>
</feature>
<evidence type="ECO:0000256" key="3">
    <source>
        <dbReference type="ARBA" id="ARBA00023155"/>
    </source>
</evidence>
<dbReference type="PROSITE" id="PS50071">
    <property type="entry name" value="HOMEOBOX_2"/>
    <property type="match status" value="1"/>
</dbReference>
<dbReference type="STRING" id="698492.A0A0E9N7I0"/>
<evidence type="ECO:0000259" key="8">
    <source>
        <dbReference type="PROSITE" id="PS50071"/>
    </source>
</evidence>
<gene>
    <name evidence="9" type="ORF">G7K_0040-t1</name>
</gene>
<evidence type="ECO:0000313" key="9">
    <source>
        <dbReference type="EMBL" id="GAO45789.1"/>
    </source>
</evidence>
<feature type="region of interest" description="Disordered" evidence="7">
    <location>
        <begin position="389"/>
        <end position="486"/>
    </location>
</feature>
<dbReference type="SUPFAM" id="SSF46689">
    <property type="entry name" value="Homeodomain-like"/>
    <property type="match status" value="1"/>
</dbReference>
<dbReference type="GO" id="GO:0000981">
    <property type="term" value="F:DNA-binding transcription factor activity, RNA polymerase II-specific"/>
    <property type="evidence" value="ECO:0007669"/>
    <property type="project" value="InterPro"/>
</dbReference>
<feature type="compositionally biased region" description="Polar residues" evidence="7">
    <location>
        <begin position="75"/>
        <end position="87"/>
    </location>
</feature>
<evidence type="ECO:0000256" key="1">
    <source>
        <dbReference type="ARBA" id="ARBA00004123"/>
    </source>
</evidence>
<dbReference type="SMART" id="SM00389">
    <property type="entry name" value="HOX"/>
    <property type="match status" value="1"/>
</dbReference>
<keyword evidence="2 5" id="KW-0238">DNA-binding</keyword>
<keyword evidence="10" id="KW-1185">Reference proteome</keyword>
<evidence type="ECO:0000256" key="5">
    <source>
        <dbReference type="PROSITE-ProRule" id="PRU00108"/>
    </source>
</evidence>
<keyword evidence="3 5" id="KW-0371">Homeobox</keyword>
<dbReference type="AlphaFoldDB" id="A0A0E9N7I0"/>
<dbReference type="Pfam" id="PF00046">
    <property type="entry name" value="Homeodomain"/>
    <property type="match status" value="1"/>
</dbReference>
<evidence type="ECO:0000256" key="2">
    <source>
        <dbReference type="ARBA" id="ARBA00023125"/>
    </source>
</evidence>
<keyword evidence="4 5" id="KW-0539">Nucleus</keyword>
<dbReference type="PANTHER" id="PTHR24324">
    <property type="entry name" value="HOMEOBOX PROTEIN HHEX"/>
    <property type="match status" value="1"/>
</dbReference>
<feature type="region of interest" description="Disordered" evidence="7">
    <location>
        <begin position="147"/>
        <end position="168"/>
    </location>
</feature>
<name>A0A0E9N7I0_SAICN</name>
<feature type="compositionally biased region" description="Low complexity" evidence="7">
    <location>
        <begin position="455"/>
        <end position="483"/>
    </location>
</feature>
<accession>A0A0E9N7I0</accession>